<comment type="caution">
    <text evidence="2">The sequence shown here is derived from an EMBL/GenBank/DDBJ whole genome shotgun (WGS) entry which is preliminary data.</text>
</comment>
<reference evidence="2" key="1">
    <citation type="submission" date="2019-08" db="EMBL/GenBank/DDBJ databases">
        <title>The improved chromosome-level genome for the pearl oyster Pinctada fucata martensii using PacBio sequencing and Hi-C.</title>
        <authorList>
            <person name="Zheng Z."/>
        </authorList>
    </citation>
    <scope>NUCLEOTIDE SEQUENCE</scope>
    <source>
        <strain evidence="2">ZZ-2019</strain>
        <tissue evidence="2">Adductor muscle</tissue>
    </source>
</reference>
<dbReference type="AlphaFoldDB" id="A0AA88YNY8"/>
<gene>
    <name evidence="2" type="ORF">FSP39_012336</name>
</gene>
<keyword evidence="1" id="KW-0175">Coiled coil</keyword>
<feature type="coiled-coil region" evidence="1">
    <location>
        <begin position="5"/>
        <end position="74"/>
    </location>
</feature>
<dbReference type="Gene3D" id="1.20.5.170">
    <property type="match status" value="1"/>
</dbReference>
<organism evidence="2 3">
    <name type="scientific">Pinctada imbricata</name>
    <name type="common">Atlantic pearl-oyster</name>
    <name type="synonym">Pinctada martensii</name>
    <dbReference type="NCBI Taxonomy" id="66713"/>
    <lineage>
        <taxon>Eukaryota</taxon>
        <taxon>Metazoa</taxon>
        <taxon>Spiralia</taxon>
        <taxon>Lophotrochozoa</taxon>
        <taxon>Mollusca</taxon>
        <taxon>Bivalvia</taxon>
        <taxon>Autobranchia</taxon>
        <taxon>Pteriomorphia</taxon>
        <taxon>Pterioida</taxon>
        <taxon>Pterioidea</taxon>
        <taxon>Pteriidae</taxon>
        <taxon>Pinctada</taxon>
    </lineage>
</organism>
<evidence type="ECO:0000313" key="3">
    <source>
        <dbReference type="Proteomes" id="UP001186944"/>
    </source>
</evidence>
<name>A0AA88YNY8_PINIB</name>
<dbReference type="EMBL" id="VSWD01000005">
    <property type="protein sequence ID" value="KAK3102579.1"/>
    <property type="molecule type" value="Genomic_DNA"/>
</dbReference>
<sequence>MLRKMQALEGQFQRMRRELRLMENRLPKLVNDQSQYSKKVDRIEFTLSRTGTYYKRLEDRVHVLESRLSTDENAILDTQRRVTSPDTLMDPVRPYIVAEMQKYKDDVHQSVVNEIVPTIIASNNSFLSDLKDDILKQLKNDMLSTLNHHQYMNNTGKSPVIKRTDTDAVKLTDKITVKQNDTSSVKALEVLARSLRRLNIGGNTSLYNDTNIKDDGSSDFDRGEWSNYNGNNTSLEVDNTTDSQIDLRDVENIIVESLNKIKQDILQSTRRNLRTMSQKLF</sequence>
<evidence type="ECO:0000256" key="1">
    <source>
        <dbReference type="SAM" id="Coils"/>
    </source>
</evidence>
<evidence type="ECO:0000313" key="2">
    <source>
        <dbReference type="EMBL" id="KAK3102579.1"/>
    </source>
</evidence>
<keyword evidence="3" id="KW-1185">Reference proteome</keyword>
<proteinExistence type="predicted"/>
<protein>
    <submittedName>
        <fullName evidence="2">Uncharacterized protein</fullName>
    </submittedName>
</protein>
<dbReference type="Proteomes" id="UP001186944">
    <property type="component" value="Unassembled WGS sequence"/>
</dbReference>
<accession>A0AA88YNY8</accession>